<dbReference type="STRING" id="82633.GCA_000974605_04899"/>
<dbReference type="PANTHER" id="PTHR30469">
    <property type="entry name" value="MULTIDRUG RESISTANCE PROTEIN MDTA"/>
    <property type="match status" value="1"/>
</dbReference>
<gene>
    <name evidence="7" type="ORF">CYJ10_26235</name>
</gene>
<evidence type="ECO:0000259" key="6">
    <source>
        <dbReference type="Pfam" id="PF25989"/>
    </source>
</evidence>
<organism evidence="7 8">
    <name type="scientific">Cupriavidus pauculus</name>
    <dbReference type="NCBI Taxonomy" id="82633"/>
    <lineage>
        <taxon>Bacteria</taxon>
        <taxon>Pseudomonadati</taxon>
        <taxon>Pseudomonadota</taxon>
        <taxon>Betaproteobacteria</taxon>
        <taxon>Burkholderiales</taxon>
        <taxon>Burkholderiaceae</taxon>
        <taxon>Cupriavidus</taxon>
    </lineage>
</organism>
<dbReference type="Proteomes" id="UP000234341">
    <property type="component" value="Unassembled WGS sequence"/>
</dbReference>
<sequence>MADQDLSKLKIDRSAMAPAPRRRRRWVRHVIIAVILLVVIGVGARLAGPQPVETTTITAAYPSQNYTLLNATGYVVPQRKAAVASKAQGRLEWLGVLEGSRVKKDEIIARVESRDVEASAAQARAQVQVAEANLQLQQAELRDAEVNLKRSEMLLEPKAISKQQYDADLARYNKARASVSNAQASITSAKANARAAEVAVEQTVIRAPFDGVVLIKHANVGDNITPFSAAADTKGAIVTIADMDTLEVEADVAESNIARITVEQPSEILLDALPNLRMAGRVSRIVPTVDRSKATVLVKIRFVDRDQRVLPDMSAKIAFLSKPVPPEDSKPLTAVQPSAVVDRDGKAVVFVVADGKVRQVPVTRGTKIGELLAVQGVKSGETVVLAPGDKLSDGAKVTVTKK</sequence>
<keyword evidence="3" id="KW-0472">Membrane</keyword>
<dbReference type="RefSeq" id="WP_101684369.1">
    <property type="nucleotide sequence ID" value="NZ_PJRP01000016.1"/>
</dbReference>
<dbReference type="Gene3D" id="2.40.420.20">
    <property type="match status" value="1"/>
</dbReference>
<comment type="caution">
    <text evidence="7">The sequence shown here is derived from an EMBL/GenBank/DDBJ whole genome shotgun (WGS) entry which is preliminary data.</text>
</comment>
<feature type="transmembrane region" description="Helical" evidence="3">
    <location>
        <begin position="26"/>
        <end position="47"/>
    </location>
</feature>
<keyword evidence="2" id="KW-0175">Coiled coil</keyword>
<evidence type="ECO:0000259" key="5">
    <source>
        <dbReference type="Pfam" id="PF25954"/>
    </source>
</evidence>
<dbReference type="Gene3D" id="1.10.287.470">
    <property type="entry name" value="Helix hairpin bin"/>
    <property type="match status" value="1"/>
</dbReference>
<dbReference type="GO" id="GO:1990281">
    <property type="term" value="C:efflux pump complex"/>
    <property type="evidence" value="ECO:0007669"/>
    <property type="project" value="TreeGrafter"/>
</dbReference>
<reference evidence="7 8" key="1">
    <citation type="submission" date="2017-12" db="EMBL/GenBank/DDBJ databases">
        <title>Genome sequence of the active heterotrophic nitrifier-denitrifier, Cupriavidus pauculus UM1.</title>
        <authorList>
            <person name="Putonti C."/>
            <person name="Castignetti D."/>
        </authorList>
    </citation>
    <scope>NUCLEOTIDE SEQUENCE [LARGE SCALE GENOMIC DNA]</scope>
    <source>
        <strain evidence="7 8">UM1</strain>
    </source>
</reference>
<dbReference type="Gene3D" id="2.40.30.170">
    <property type="match status" value="1"/>
</dbReference>
<feature type="domain" description="CusB-like beta-barrel" evidence="5">
    <location>
        <begin position="248"/>
        <end position="320"/>
    </location>
</feature>
<dbReference type="Pfam" id="PF25876">
    <property type="entry name" value="HH_MFP_RND"/>
    <property type="match status" value="1"/>
</dbReference>
<keyword evidence="3" id="KW-1133">Transmembrane helix</keyword>
<name>A0A2N5C603_9BURK</name>
<dbReference type="InterPro" id="IPR058637">
    <property type="entry name" value="YknX-like_C"/>
</dbReference>
<dbReference type="InterPro" id="IPR058792">
    <property type="entry name" value="Beta-barrel_RND_2"/>
</dbReference>
<proteinExistence type="inferred from homology"/>
<dbReference type="Pfam" id="PF25989">
    <property type="entry name" value="YknX_C"/>
    <property type="match status" value="1"/>
</dbReference>
<evidence type="ECO:0000259" key="4">
    <source>
        <dbReference type="Pfam" id="PF25876"/>
    </source>
</evidence>
<dbReference type="InterPro" id="IPR058624">
    <property type="entry name" value="MdtA-like_HH"/>
</dbReference>
<dbReference type="AlphaFoldDB" id="A0A2N5C603"/>
<dbReference type="GO" id="GO:0015562">
    <property type="term" value="F:efflux transmembrane transporter activity"/>
    <property type="evidence" value="ECO:0007669"/>
    <property type="project" value="TreeGrafter"/>
</dbReference>
<evidence type="ECO:0000313" key="7">
    <source>
        <dbReference type="EMBL" id="PLP97655.1"/>
    </source>
</evidence>
<dbReference type="EMBL" id="PJRP01000016">
    <property type="protein sequence ID" value="PLP97655.1"/>
    <property type="molecule type" value="Genomic_DNA"/>
</dbReference>
<protein>
    <submittedName>
        <fullName evidence="7">Efflux RND transporter periplasmic adaptor subunit</fullName>
    </submittedName>
</protein>
<feature type="domain" description="Multidrug resistance protein MdtA-like alpha-helical hairpin" evidence="4">
    <location>
        <begin position="127"/>
        <end position="192"/>
    </location>
</feature>
<dbReference type="Gene3D" id="2.40.50.100">
    <property type="match status" value="1"/>
</dbReference>
<feature type="coiled-coil region" evidence="2">
    <location>
        <begin position="113"/>
        <end position="154"/>
    </location>
</feature>
<feature type="domain" description="YknX-like C-terminal permuted SH3-like" evidence="6">
    <location>
        <begin position="338"/>
        <end position="399"/>
    </location>
</feature>
<evidence type="ECO:0000256" key="3">
    <source>
        <dbReference type="SAM" id="Phobius"/>
    </source>
</evidence>
<dbReference type="InterPro" id="IPR006143">
    <property type="entry name" value="RND_pump_MFP"/>
</dbReference>
<accession>A0A2N5C603</accession>
<dbReference type="Pfam" id="PF25954">
    <property type="entry name" value="Beta-barrel_RND_2"/>
    <property type="match status" value="1"/>
</dbReference>
<comment type="similarity">
    <text evidence="1">Belongs to the membrane fusion protein (MFP) (TC 8.A.1) family.</text>
</comment>
<keyword evidence="3" id="KW-0812">Transmembrane</keyword>
<dbReference type="SUPFAM" id="SSF111369">
    <property type="entry name" value="HlyD-like secretion proteins"/>
    <property type="match status" value="1"/>
</dbReference>
<evidence type="ECO:0000256" key="1">
    <source>
        <dbReference type="ARBA" id="ARBA00009477"/>
    </source>
</evidence>
<evidence type="ECO:0000313" key="8">
    <source>
        <dbReference type="Proteomes" id="UP000234341"/>
    </source>
</evidence>
<dbReference type="PANTHER" id="PTHR30469:SF38">
    <property type="entry name" value="HLYD FAMILY SECRETION PROTEIN"/>
    <property type="match status" value="1"/>
</dbReference>
<dbReference type="OrthoDB" id="9789643at2"/>
<dbReference type="NCBIfam" id="TIGR01730">
    <property type="entry name" value="RND_mfp"/>
    <property type="match status" value="1"/>
</dbReference>
<evidence type="ECO:0000256" key="2">
    <source>
        <dbReference type="SAM" id="Coils"/>
    </source>
</evidence>